<keyword evidence="2" id="KW-1185">Reference proteome</keyword>
<feature type="non-terminal residue" evidence="1">
    <location>
        <position position="139"/>
    </location>
</feature>
<evidence type="ECO:0000313" key="2">
    <source>
        <dbReference type="Proteomes" id="UP000886611"/>
    </source>
</evidence>
<dbReference type="GO" id="GO:0006357">
    <property type="term" value="P:regulation of transcription by RNA polymerase II"/>
    <property type="evidence" value="ECO:0007669"/>
    <property type="project" value="TreeGrafter"/>
</dbReference>
<sequence>MPFEIVESPGFLHLMRETAPFYTVPNRHFFATCEIPKMYEKLHASIEEKVAMGVWFSVTADQWTTSSADHHSGGCETFISFTVHYVTLDWQLHSHCLETLFFPEEHTPDNILEVFENMLHEWKIKVKICRESPRATLQT</sequence>
<organism evidence="1 2">
    <name type="scientific">Polypterus senegalus</name>
    <name type="common">Senegal bichir</name>
    <dbReference type="NCBI Taxonomy" id="55291"/>
    <lineage>
        <taxon>Eukaryota</taxon>
        <taxon>Metazoa</taxon>
        <taxon>Chordata</taxon>
        <taxon>Craniata</taxon>
        <taxon>Vertebrata</taxon>
        <taxon>Euteleostomi</taxon>
        <taxon>Actinopterygii</taxon>
        <taxon>Polypteriformes</taxon>
        <taxon>Polypteridae</taxon>
        <taxon>Polypterus</taxon>
    </lineage>
</organism>
<dbReference type="EMBL" id="JAATIS010009640">
    <property type="protein sequence ID" value="KAG2455197.1"/>
    <property type="molecule type" value="Genomic_DNA"/>
</dbReference>
<name>A0A8X7WQL1_POLSE</name>
<gene>
    <name evidence="1" type="primary">Zbed1_7</name>
    <name evidence="1" type="ORF">GTO96_0015963</name>
</gene>
<dbReference type="InterPro" id="IPR012337">
    <property type="entry name" value="RNaseH-like_sf"/>
</dbReference>
<evidence type="ECO:0000313" key="1">
    <source>
        <dbReference type="EMBL" id="KAG2455197.1"/>
    </source>
</evidence>
<comment type="caution">
    <text evidence="1">The sequence shown here is derived from an EMBL/GenBank/DDBJ whole genome shotgun (WGS) entry which is preliminary data.</text>
</comment>
<dbReference type="PANTHER" id="PTHR46169">
    <property type="entry name" value="DNA REPLICATION-RELATED ELEMENT FACTOR, ISOFORM A"/>
    <property type="match status" value="1"/>
</dbReference>
<accession>A0A8X7WQL1</accession>
<reference evidence="1 2" key="1">
    <citation type="journal article" date="2021" name="Cell">
        <title>Tracing the genetic footprints of vertebrate landing in non-teleost ray-finned fishes.</title>
        <authorList>
            <person name="Bi X."/>
            <person name="Wang K."/>
            <person name="Yang L."/>
            <person name="Pan H."/>
            <person name="Jiang H."/>
            <person name="Wei Q."/>
            <person name="Fang M."/>
            <person name="Yu H."/>
            <person name="Zhu C."/>
            <person name="Cai Y."/>
            <person name="He Y."/>
            <person name="Gan X."/>
            <person name="Zeng H."/>
            <person name="Yu D."/>
            <person name="Zhu Y."/>
            <person name="Jiang H."/>
            <person name="Qiu Q."/>
            <person name="Yang H."/>
            <person name="Zhang Y.E."/>
            <person name="Wang W."/>
            <person name="Zhu M."/>
            <person name="He S."/>
            <person name="Zhang G."/>
        </authorList>
    </citation>
    <scope>NUCLEOTIDE SEQUENCE [LARGE SCALE GENOMIC DNA]</scope>
    <source>
        <strain evidence="1">Bchr_013</strain>
    </source>
</reference>
<proteinExistence type="predicted"/>
<feature type="non-terminal residue" evidence="1">
    <location>
        <position position="1"/>
    </location>
</feature>
<dbReference type="AlphaFoldDB" id="A0A8X7WQL1"/>
<dbReference type="GO" id="GO:0005634">
    <property type="term" value="C:nucleus"/>
    <property type="evidence" value="ECO:0007669"/>
    <property type="project" value="TreeGrafter"/>
</dbReference>
<dbReference type="PANTHER" id="PTHR46169:SF25">
    <property type="entry name" value="ZINC FINGER BED DOMAIN-CONTAINING PROTEIN 1-LIKE-RELATED"/>
    <property type="match status" value="1"/>
</dbReference>
<dbReference type="Proteomes" id="UP000886611">
    <property type="component" value="Unassembled WGS sequence"/>
</dbReference>
<protein>
    <submittedName>
        <fullName evidence="1">ZBED1 protein</fullName>
    </submittedName>
</protein>
<dbReference type="InterPro" id="IPR052717">
    <property type="entry name" value="Vacuolar_transposase_reg"/>
</dbReference>
<dbReference type="SUPFAM" id="SSF53098">
    <property type="entry name" value="Ribonuclease H-like"/>
    <property type="match status" value="1"/>
</dbReference>